<dbReference type="EMBL" id="JAMZEC010000001">
    <property type="protein sequence ID" value="MCP2350674.1"/>
    <property type="molecule type" value="Genomic_DNA"/>
</dbReference>
<proteinExistence type="predicted"/>
<dbReference type="RefSeq" id="WP_253776280.1">
    <property type="nucleotide sequence ID" value="NZ_BAAAVE010000017.1"/>
</dbReference>
<name>A0ABT1KCG2_9ACTN</name>
<sequence length="107" mass="11869">MPTIVHAGNLSRVLELLEGDEHLLHPDGDLFGTTRQDVGDGVIRYLGNFWELSYAFLIETDQPEVIARLDQAIEKQRARKAYAQAVADNRAHHASWGYHFPADGGGA</sequence>
<organism evidence="1 2">
    <name type="scientific">Nonomuraea roseoviolacea subsp. carminata</name>
    <dbReference type="NCBI Taxonomy" id="160689"/>
    <lineage>
        <taxon>Bacteria</taxon>
        <taxon>Bacillati</taxon>
        <taxon>Actinomycetota</taxon>
        <taxon>Actinomycetes</taxon>
        <taxon>Streptosporangiales</taxon>
        <taxon>Streptosporangiaceae</taxon>
        <taxon>Nonomuraea</taxon>
    </lineage>
</organism>
<evidence type="ECO:0000313" key="1">
    <source>
        <dbReference type="EMBL" id="MCP2350674.1"/>
    </source>
</evidence>
<keyword evidence="2" id="KW-1185">Reference proteome</keyword>
<reference evidence="1 2" key="1">
    <citation type="submission" date="2022-06" db="EMBL/GenBank/DDBJ databases">
        <title>Sequencing the genomes of 1000 actinobacteria strains.</title>
        <authorList>
            <person name="Klenk H.-P."/>
        </authorList>
    </citation>
    <scope>NUCLEOTIDE SEQUENCE [LARGE SCALE GENOMIC DNA]</scope>
    <source>
        <strain evidence="1 2">DSM 44170</strain>
    </source>
</reference>
<dbReference type="Proteomes" id="UP001320766">
    <property type="component" value="Unassembled WGS sequence"/>
</dbReference>
<protein>
    <submittedName>
        <fullName evidence="1">Uncharacterized protein</fullName>
    </submittedName>
</protein>
<evidence type="ECO:0000313" key="2">
    <source>
        <dbReference type="Proteomes" id="UP001320766"/>
    </source>
</evidence>
<comment type="caution">
    <text evidence="1">The sequence shown here is derived from an EMBL/GenBank/DDBJ whole genome shotgun (WGS) entry which is preliminary data.</text>
</comment>
<gene>
    <name evidence="1" type="ORF">HD595_006796</name>
</gene>
<accession>A0ABT1KCG2</accession>